<evidence type="ECO:0000259" key="2">
    <source>
        <dbReference type="Pfam" id="PF03108"/>
    </source>
</evidence>
<reference evidence="3" key="1">
    <citation type="submission" date="2020-01" db="EMBL/GenBank/DDBJ databases">
        <authorList>
            <person name="Mishra B."/>
        </authorList>
    </citation>
    <scope>NUCLEOTIDE SEQUENCE [LARGE SCALE GENOMIC DNA]</scope>
</reference>
<dbReference type="Pfam" id="PF03108">
    <property type="entry name" value="DBD_Tnp_Mut"/>
    <property type="match status" value="1"/>
</dbReference>
<evidence type="ECO:0000313" key="3">
    <source>
        <dbReference type="EMBL" id="CAA7025290.1"/>
    </source>
</evidence>
<comment type="caution">
    <text evidence="3">The sequence shown here is derived from an EMBL/GenBank/DDBJ whole genome shotgun (WGS) entry which is preliminary data.</text>
</comment>
<dbReference type="InterPro" id="IPR004332">
    <property type="entry name" value="Transposase_MuDR"/>
</dbReference>
<dbReference type="OrthoDB" id="1099759at2759"/>
<feature type="region of interest" description="Disordered" evidence="1">
    <location>
        <begin position="112"/>
        <end position="138"/>
    </location>
</feature>
<gene>
    <name evidence="3" type="ORF">MERR_LOCUS12525</name>
</gene>
<sequence length="230" mass="26537">MLQIYVTCGTWKLSAIKGWDFVADEAKGARVVALESTTTFEELKTTVLDDYSMESGLFVEFSYLPSDLINKTGSPRVVIDNDRQLKNFVGYIRKQSSKHLFVTFSDPVQNQNSGINMDFDDNPSADSFDGEDDDESKVKDSYLSELDDDEDDVRCKKREENEYKIHFSLAKAVKKKQEFRCKNQMKAHFEILAMKHNFDYRVLKSDTNFWTIRCPEKECNWGARAVNLKG</sequence>
<accession>A0A6D2IJI7</accession>
<feature type="domain" description="Transposase MuDR plant" evidence="2">
    <location>
        <begin position="177"/>
        <end position="228"/>
    </location>
</feature>
<keyword evidence="4" id="KW-1185">Reference proteome</keyword>
<feature type="compositionally biased region" description="Acidic residues" evidence="1">
    <location>
        <begin position="118"/>
        <end position="135"/>
    </location>
</feature>
<dbReference type="Proteomes" id="UP000467841">
    <property type="component" value="Unassembled WGS sequence"/>
</dbReference>
<organism evidence="3 4">
    <name type="scientific">Microthlaspi erraticum</name>
    <dbReference type="NCBI Taxonomy" id="1685480"/>
    <lineage>
        <taxon>Eukaryota</taxon>
        <taxon>Viridiplantae</taxon>
        <taxon>Streptophyta</taxon>
        <taxon>Embryophyta</taxon>
        <taxon>Tracheophyta</taxon>
        <taxon>Spermatophyta</taxon>
        <taxon>Magnoliopsida</taxon>
        <taxon>eudicotyledons</taxon>
        <taxon>Gunneridae</taxon>
        <taxon>Pentapetalae</taxon>
        <taxon>rosids</taxon>
        <taxon>malvids</taxon>
        <taxon>Brassicales</taxon>
        <taxon>Brassicaceae</taxon>
        <taxon>Coluteocarpeae</taxon>
        <taxon>Microthlaspi</taxon>
    </lineage>
</organism>
<proteinExistence type="predicted"/>
<dbReference type="EMBL" id="CACVBM020000999">
    <property type="protein sequence ID" value="CAA7025290.1"/>
    <property type="molecule type" value="Genomic_DNA"/>
</dbReference>
<dbReference type="AlphaFoldDB" id="A0A6D2IJI7"/>
<evidence type="ECO:0000256" key="1">
    <source>
        <dbReference type="SAM" id="MobiDB-lite"/>
    </source>
</evidence>
<evidence type="ECO:0000313" key="4">
    <source>
        <dbReference type="Proteomes" id="UP000467841"/>
    </source>
</evidence>
<protein>
    <recommendedName>
        <fullName evidence="2">Transposase MuDR plant domain-containing protein</fullName>
    </recommendedName>
</protein>
<name>A0A6D2IJI7_9BRAS</name>